<keyword evidence="2" id="KW-1185">Reference proteome</keyword>
<accession>A0AAE3UC65</accession>
<organism evidence="1 2">
    <name type="scientific">Xanthocytophaga agilis</name>
    <dbReference type="NCBI Taxonomy" id="3048010"/>
    <lineage>
        <taxon>Bacteria</taxon>
        <taxon>Pseudomonadati</taxon>
        <taxon>Bacteroidota</taxon>
        <taxon>Cytophagia</taxon>
        <taxon>Cytophagales</taxon>
        <taxon>Rhodocytophagaceae</taxon>
        <taxon>Xanthocytophaga</taxon>
    </lineage>
</organism>
<evidence type="ECO:0000313" key="2">
    <source>
        <dbReference type="Proteomes" id="UP001232063"/>
    </source>
</evidence>
<gene>
    <name evidence="1" type="ORF">QNI22_08125</name>
</gene>
<dbReference type="Proteomes" id="UP001232063">
    <property type="component" value="Unassembled WGS sequence"/>
</dbReference>
<dbReference type="AlphaFoldDB" id="A0AAE3UC65"/>
<name>A0AAE3UC65_9BACT</name>
<evidence type="ECO:0000313" key="1">
    <source>
        <dbReference type="EMBL" id="MDJ1500608.1"/>
    </source>
</evidence>
<protein>
    <submittedName>
        <fullName evidence="1">Uncharacterized protein</fullName>
    </submittedName>
</protein>
<comment type="caution">
    <text evidence="1">The sequence shown here is derived from an EMBL/GenBank/DDBJ whole genome shotgun (WGS) entry which is preliminary data.</text>
</comment>
<proteinExistence type="predicted"/>
<dbReference type="EMBL" id="JASJOU010000002">
    <property type="protein sequence ID" value="MDJ1500608.1"/>
    <property type="molecule type" value="Genomic_DNA"/>
</dbReference>
<sequence>MKKTSLAMRLKSFKKWSIAFISLFLCMYPYQDLESCADGDWDGWTLSRFFNPELTNQPFFEPLYFSFDRLYDDSWEESPAFRRSENLADWTTLTENKAKTNDIENLVYKASRKEIQAIKTYLSNPATPLSATLQNNSMVKYLVQKKDAATVDYLIFAKTCEPFALEGDDWTVETKQVNPQIIKLISKAEQTYQTEQNPFLKLRYAYQAIRLAHYVRSYAKAISLYDKLVAPLNTESPIKYWALGHKAGAIRRSGQNNALAAYLFSVVFDKSESKRINSYYSFSITNDADWQKVLSMCKSNHEKATLHFLRAIQPDNLKLEEMKNIYILDPTSEYLDILLVREINKYEVKKSMKSEDLNTFEKGSAGLKAFIFKVVSEGKNKNKALWTLALGYTDYLAGNAAEARKTFAQLPASSQTKEVKQQIETFELMIQLAELQKIDAVSEERLYQAIKKTKSEALQSLMVGVFARLYKKQGEAAKEFLSTNDLYTLRTSPNAQLIEQLLSFTDKANKTTYEKELLAKIDKTTPKDVLLEMKATFLLRADKLDEAEQIFSKLTYKYEDIEGIPTQDQLKDCHECVEGSSEHFSKLQLIQQIKALKKQAADTDKAKALDATYKLGTIYYNTTYFGFAWRAMDYYRPYGIPSVSADDYTDCSHALDYYSKAAELAKQVGNKELAAKSLFMAAKCEQNNYYLYKAPKPDSYYEGLPPSYAPADRKYFTQLKQQYAATQFYSKARQECFYLNHFTR</sequence>
<reference evidence="1" key="1">
    <citation type="submission" date="2023-05" db="EMBL/GenBank/DDBJ databases">
        <authorList>
            <person name="Zhang X."/>
        </authorList>
    </citation>
    <scope>NUCLEOTIDE SEQUENCE</scope>
    <source>
        <strain evidence="1">BD1B2-1</strain>
    </source>
</reference>